<name>A0A4R2LDS4_9FIRM</name>
<dbReference type="PANTHER" id="PTHR36432:SF4">
    <property type="entry name" value="TRANSITION STATE REGULATOR ABH-RELATED"/>
    <property type="match status" value="1"/>
</dbReference>
<evidence type="ECO:0000313" key="9">
    <source>
        <dbReference type="EMBL" id="TCO84960.1"/>
    </source>
</evidence>
<evidence type="ECO:0000256" key="4">
    <source>
        <dbReference type="ARBA" id="ARBA00023125"/>
    </source>
</evidence>
<dbReference type="RefSeq" id="WP_132090048.1">
    <property type="nucleotide sequence ID" value="NZ_JANKAQ010000004.1"/>
</dbReference>
<comment type="caution">
    <text evidence="9">The sequence shown here is derived from an EMBL/GenBank/DDBJ whole genome shotgun (WGS) entry which is preliminary data.</text>
</comment>
<keyword evidence="6" id="KW-0804">Transcription</keyword>
<evidence type="ECO:0000256" key="5">
    <source>
        <dbReference type="ARBA" id="ARBA00023159"/>
    </source>
</evidence>
<sequence>MKSTGIVRKLDELGRITLPIELRRTLNISERDPLEIFVDDERIILKKYEPCDIFTGDMNDLIDYHDKKVSKRSIIEMAKMAGLTIQE</sequence>
<dbReference type="PROSITE" id="PS51740">
    <property type="entry name" value="SPOVT_ABRB"/>
    <property type="match status" value="1"/>
</dbReference>
<keyword evidence="5" id="KW-0010">Activator</keyword>
<dbReference type="PANTHER" id="PTHR36432">
    <property type="match status" value="1"/>
</dbReference>
<keyword evidence="2" id="KW-0749">Sporulation</keyword>
<keyword evidence="4 7" id="KW-0238">DNA-binding</keyword>
<evidence type="ECO:0000256" key="6">
    <source>
        <dbReference type="ARBA" id="ARBA00023163"/>
    </source>
</evidence>
<dbReference type="Proteomes" id="UP000295711">
    <property type="component" value="Unassembled WGS sequence"/>
</dbReference>
<evidence type="ECO:0000259" key="8">
    <source>
        <dbReference type="PROSITE" id="PS51740"/>
    </source>
</evidence>
<dbReference type="AlphaFoldDB" id="A0A4R2LDS4"/>
<gene>
    <name evidence="9" type="ORF">EV212_1048</name>
</gene>
<accession>A0A4R2LDS4</accession>
<dbReference type="NCBIfam" id="TIGR01439">
    <property type="entry name" value="lp_hng_hel_AbrB"/>
    <property type="match status" value="1"/>
</dbReference>
<dbReference type="Pfam" id="PF04014">
    <property type="entry name" value="MazE_antitoxin"/>
    <property type="match status" value="1"/>
</dbReference>
<dbReference type="GO" id="GO:0030435">
    <property type="term" value="P:sporulation resulting in formation of a cellular spore"/>
    <property type="evidence" value="ECO:0007669"/>
    <property type="project" value="UniProtKB-KW"/>
</dbReference>
<dbReference type="InterPro" id="IPR007159">
    <property type="entry name" value="SpoVT-AbrB_dom"/>
</dbReference>
<dbReference type="InterPro" id="IPR052731">
    <property type="entry name" value="B_subtilis_Trans_State_Reg"/>
</dbReference>
<dbReference type="FunFam" id="2.10.260.10:FF:000001">
    <property type="entry name" value="Stage V sporulation protein T"/>
    <property type="match status" value="1"/>
</dbReference>
<dbReference type="EMBL" id="SLXA01000004">
    <property type="protein sequence ID" value="TCO84960.1"/>
    <property type="molecule type" value="Genomic_DNA"/>
</dbReference>
<keyword evidence="3" id="KW-0805">Transcription regulation</keyword>
<keyword evidence="1" id="KW-0678">Repressor</keyword>
<dbReference type="Gene3D" id="2.10.260.10">
    <property type="match status" value="1"/>
</dbReference>
<dbReference type="SMART" id="SM00966">
    <property type="entry name" value="SpoVT_AbrB"/>
    <property type="match status" value="1"/>
</dbReference>
<proteinExistence type="predicted"/>
<evidence type="ECO:0000313" key="10">
    <source>
        <dbReference type="Proteomes" id="UP000295711"/>
    </source>
</evidence>
<evidence type="ECO:0000256" key="3">
    <source>
        <dbReference type="ARBA" id="ARBA00023015"/>
    </source>
</evidence>
<evidence type="ECO:0000256" key="1">
    <source>
        <dbReference type="ARBA" id="ARBA00022491"/>
    </source>
</evidence>
<keyword evidence="10" id="KW-1185">Reference proteome</keyword>
<evidence type="ECO:0000256" key="7">
    <source>
        <dbReference type="PROSITE-ProRule" id="PRU01076"/>
    </source>
</evidence>
<dbReference type="SUPFAM" id="SSF89447">
    <property type="entry name" value="AbrB/MazE/MraZ-like"/>
    <property type="match status" value="1"/>
</dbReference>
<feature type="domain" description="SpoVT-AbrB" evidence="8">
    <location>
        <begin position="5"/>
        <end position="50"/>
    </location>
</feature>
<dbReference type="InterPro" id="IPR037914">
    <property type="entry name" value="SpoVT-AbrB_sf"/>
</dbReference>
<protein>
    <submittedName>
        <fullName evidence="9">AbrB family transcriptional regulator</fullName>
    </submittedName>
</protein>
<evidence type="ECO:0000256" key="2">
    <source>
        <dbReference type="ARBA" id="ARBA00022969"/>
    </source>
</evidence>
<dbReference type="GO" id="GO:0003677">
    <property type="term" value="F:DNA binding"/>
    <property type="evidence" value="ECO:0007669"/>
    <property type="project" value="UniProtKB-UniRule"/>
</dbReference>
<dbReference type="GO" id="GO:0042802">
    <property type="term" value="F:identical protein binding"/>
    <property type="evidence" value="ECO:0007669"/>
    <property type="project" value="UniProtKB-ARBA"/>
</dbReference>
<reference evidence="9 10" key="1">
    <citation type="submission" date="2019-03" db="EMBL/GenBank/DDBJ databases">
        <title>Genomic Encyclopedia of Type Strains, Phase IV (KMG-IV): sequencing the most valuable type-strain genomes for metagenomic binning, comparative biology and taxonomic classification.</title>
        <authorList>
            <person name="Goeker M."/>
        </authorList>
    </citation>
    <scope>NUCLEOTIDE SEQUENCE [LARGE SCALE GENOMIC DNA]</scope>
    <source>
        <strain evidence="9 10">DSM 28559</strain>
    </source>
</reference>
<dbReference type="OrthoDB" id="9782993at2"/>
<organism evidence="9 10">
    <name type="scientific">Frisingicoccus caecimuris</name>
    <dbReference type="NCBI Taxonomy" id="1796636"/>
    <lineage>
        <taxon>Bacteria</taxon>
        <taxon>Bacillati</taxon>
        <taxon>Bacillota</taxon>
        <taxon>Clostridia</taxon>
        <taxon>Lachnospirales</taxon>
        <taxon>Lachnospiraceae</taxon>
        <taxon>Frisingicoccus</taxon>
    </lineage>
</organism>